<evidence type="ECO:0000256" key="5">
    <source>
        <dbReference type="SAM" id="MobiDB-lite"/>
    </source>
</evidence>
<comment type="similarity">
    <text evidence="1 4">Belongs to the pseudouridine synthase RsuA family.</text>
</comment>
<dbReference type="InterPro" id="IPR042092">
    <property type="entry name" value="PsdUridine_s_RsuA/RluB/E/F_cat"/>
</dbReference>
<evidence type="ECO:0000256" key="2">
    <source>
        <dbReference type="ARBA" id="ARBA00023235"/>
    </source>
</evidence>
<reference evidence="7" key="1">
    <citation type="journal article" date="2020" name="mSystems">
        <title>Genome- and Community-Level Interaction Insights into Carbon Utilization and Element Cycling Functions of Hydrothermarchaeota in Hydrothermal Sediment.</title>
        <authorList>
            <person name="Zhou Z."/>
            <person name="Liu Y."/>
            <person name="Xu W."/>
            <person name="Pan J."/>
            <person name="Luo Z.H."/>
            <person name="Li M."/>
        </authorList>
    </citation>
    <scope>NUCLEOTIDE SEQUENCE [LARGE SCALE GENOMIC DNA]</scope>
    <source>
        <strain evidence="7">SpSt-897</strain>
    </source>
</reference>
<proteinExistence type="inferred from homology"/>
<dbReference type="EMBL" id="DTMF01000041">
    <property type="protein sequence ID" value="HGF33059.1"/>
    <property type="molecule type" value="Genomic_DNA"/>
</dbReference>
<dbReference type="NCBIfam" id="TIGR00093">
    <property type="entry name" value="pseudouridine synthase"/>
    <property type="match status" value="1"/>
</dbReference>
<dbReference type="InterPro" id="IPR000748">
    <property type="entry name" value="PsdUridine_synth_RsuA/RluB/E/F"/>
</dbReference>
<dbReference type="GO" id="GO:0003723">
    <property type="term" value="F:RNA binding"/>
    <property type="evidence" value="ECO:0007669"/>
    <property type="project" value="UniProtKB-KW"/>
</dbReference>
<dbReference type="SUPFAM" id="SSF55174">
    <property type="entry name" value="Alpha-L RNA-binding motif"/>
    <property type="match status" value="1"/>
</dbReference>
<dbReference type="InterPro" id="IPR018496">
    <property type="entry name" value="PsdUridine_synth_RsuA/RluB_CS"/>
</dbReference>
<name>A0A7C3V5Y0_9BACT</name>
<evidence type="ECO:0000256" key="3">
    <source>
        <dbReference type="PROSITE-ProRule" id="PRU00182"/>
    </source>
</evidence>
<protein>
    <recommendedName>
        <fullName evidence="4">Pseudouridine synthase</fullName>
        <ecNumber evidence="4">5.4.99.-</ecNumber>
    </recommendedName>
</protein>
<dbReference type="PROSITE" id="PS50889">
    <property type="entry name" value="S4"/>
    <property type="match status" value="1"/>
</dbReference>
<dbReference type="InterPro" id="IPR002942">
    <property type="entry name" value="S4_RNA-bd"/>
</dbReference>
<comment type="caution">
    <text evidence="7">The sequence shown here is derived from an EMBL/GenBank/DDBJ whole genome shotgun (WGS) entry which is preliminary data.</text>
</comment>
<dbReference type="InterPro" id="IPR036986">
    <property type="entry name" value="S4_RNA-bd_sf"/>
</dbReference>
<dbReference type="CDD" id="cd00165">
    <property type="entry name" value="S4"/>
    <property type="match status" value="1"/>
</dbReference>
<dbReference type="FunFam" id="3.10.290.10:FF:000003">
    <property type="entry name" value="Pseudouridine synthase"/>
    <property type="match status" value="1"/>
</dbReference>
<evidence type="ECO:0000259" key="6">
    <source>
        <dbReference type="SMART" id="SM00363"/>
    </source>
</evidence>
<dbReference type="PANTHER" id="PTHR47683">
    <property type="entry name" value="PSEUDOURIDINE SYNTHASE FAMILY PROTEIN-RELATED"/>
    <property type="match status" value="1"/>
</dbReference>
<evidence type="ECO:0000256" key="1">
    <source>
        <dbReference type="ARBA" id="ARBA00008348"/>
    </source>
</evidence>
<dbReference type="PANTHER" id="PTHR47683:SF2">
    <property type="entry name" value="RNA-BINDING S4 DOMAIN-CONTAINING PROTEIN"/>
    <property type="match status" value="1"/>
</dbReference>
<evidence type="ECO:0000256" key="4">
    <source>
        <dbReference type="RuleBase" id="RU003887"/>
    </source>
</evidence>
<dbReference type="Gene3D" id="3.10.290.10">
    <property type="entry name" value="RNA-binding S4 domain"/>
    <property type="match status" value="1"/>
</dbReference>
<accession>A0A7C3V5Y0</accession>
<dbReference type="AlphaFoldDB" id="A0A7C3V5Y0"/>
<dbReference type="InterPro" id="IPR020094">
    <property type="entry name" value="TruA/RsuA/RluB/E/F_N"/>
</dbReference>
<dbReference type="InterPro" id="IPR020103">
    <property type="entry name" value="PsdUridine_synth_cat_dom_sf"/>
</dbReference>
<dbReference type="Gene3D" id="3.30.70.1560">
    <property type="entry name" value="Alpha-L RNA-binding motif"/>
    <property type="match status" value="1"/>
</dbReference>
<evidence type="ECO:0000313" key="7">
    <source>
        <dbReference type="EMBL" id="HGF33059.1"/>
    </source>
</evidence>
<gene>
    <name evidence="7" type="ORF">ENW96_01545</name>
</gene>
<dbReference type="Gene3D" id="3.30.70.580">
    <property type="entry name" value="Pseudouridine synthase I, catalytic domain, N-terminal subdomain"/>
    <property type="match status" value="1"/>
</dbReference>
<dbReference type="CDD" id="cd02870">
    <property type="entry name" value="PseudoU_synth_RsuA_like"/>
    <property type="match status" value="1"/>
</dbReference>
<dbReference type="InterPro" id="IPR006145">
    <property type="entry name" value="PsdUridine_synth_RsuA/RluA"/>
</dbReference>
<dbReference type="SMART" id="SM00363">
    <property type="entry name" value="S4"/>
    <property type="match status" value="1"/>
</dbReference>
<feature type="domain" description="RNA-binding S4" evidence="6">
    <location>
        <begin position="4"/>
        <end position="63"/>
    </location>
</feature>
<dbReference type="Pfam" id="PF01479">
    <property type="entry name" value="S4"/>
    <property type="match status" value="1"/>
</dbReference>
<keyword evidence="2 4" id="KW-0413">Isomerase</keyword>
<dbReference type="InterPro" id="IPR050343">
    <property type="entry name" value="RsuA_PseudoU_synthase"/>
</dbReference>
<dbReference type="Pfam" id="PF00849">
    <property type="entry name" value="PseudoU_synth_2"/>
    <property type="match status" value="1"/>
</dbReference>
<keyword evidence="3" id="KW-0694">RNA-binding</keyword>
<dbReference type="EC" id="5.4.99.-" evidence="4"/>
<dbReference type="GO" id="GO:0000455">
    <property type="term" value="P:enzyme-directed rRNA pseudouridine synthesis"/>
    <property type="evidence" value="ECO:0007669"/>
    <property type="project" value="UniProtKB-ARBA"/>
</dbReference>
<sequence>MALERLHKFLARAGVASRRQAEELIREGKVKVNGRVVTELGVKIDPDKDRVQVEGKRVQPPAPPVTFMLHKPYGYVSTTRDPQGRRTVMDLAPKDYGRLYPVGRLDYDATGLMLLTNDGELAQRLTHPRYQVPRTYRVTTEREMDEKALEKLAGGVQMDGHPVSTEVKLLKKGSGKTILEITVWEGRYHLIKRLLEDVGYPVLKLKRVAFGPLRLGRLVRGACRPLTRQEMLNLQLTVSRKYLKIAASGKPQATVPEGRKEAEPSGAARPVRRIKVVSPPEKEVG</sequence>
<dbReference type="SUPFAM" id="SSF55120">
    <property type="entry name" value="Pseudouridine synthase"/>
    <property type="match status" value="1"/>
</dbReference>
<dbReference type="GO" id="GO:0120159">
    <property type="term" value="F:rRNA pseudouridine synthase activity"/>
    <property type="evidence" value="ECO:0007669"/>
    <property type="project" value="UniProtKB-ARBA"/>
</dbReference>
<dbReference type="PROSITE" id="PS01149">
    <property type="entry name" value="PSI_RSU"/>
    <property type="match status" value="1"/>
</dbReference>
<feature type="region of interest" description="Disordered" evidence="5">
    <location>
        <begin position="248"/>
        <end position="285"/>
    </location>
</feature>
<organism evidence="7">
    <name type="scientific">Desulfobacca acetoxidans</name>
    <dbReference type="NCBI Taxonomy" id="60893"/>
    <lineage>
        <taxon>Bacteria</taxon>
        <taxon>Pseudomonadati</taxon>
        <taxon>Thermodesulfobacteriota</taxon>
        <taxon>Desulfobaccia</taxon>
        <taxon>Desulfobaccales</taxon>
        <taxon>Desulfobaccaceae</taxon>
        <taxon>Desulfobacca</taxon>
    </lineage>
</organism>